<dbReference type="AlphaFoldDB" id="A0A0L6U558"/>
<keyword evidence="2" id="KW-1185">Reference proteome</keyword>
<comment type="caution">
    <text evidence="1">The sequence shown here is derived from an EMBL/GenBank/DDBJ whole genome shotgun (WGS) entry which is preliminary data.</text>
</comment>
<reference evidence="1 2" key="1">
    <citation type="submission" date="2015-08" db="EMBL/GenBank/DDBJ databases">
        <title>Next Generation Sequencing and Analysis of the Genome of Puccinia sorghi L Schw, the Causal Agent of Maize Common Rust.</title>
        <authorList>
            <person name="Rochi L."/>
            <person name="Burguener G."/>
            <person name="Darino M."/>
            <person name="Turjanski A."/>
            <person name="Kreff E."/>
            <person name="Dieguez M.J."/>
            <person name="Sacco F."/>
        </authorList>
    </citation>
    <scope>NUCLEOTIDE SEQUENCE [LARGE SCALE GENOMIC DNA]</scope>
    <source>
        <strain evidence="1 2">RO10H11247</strain>
    </source>
</reference>
<dbReference type="EMBL" id="LAVV01015715">
    <property type="protein sequence ID" value="KNZ43661.1"/>
    <property type="molecule type" value="Genomic_DNA"/>
</dbReference>
<dbReference type="VEuPathDB" id="FungiDB:VP01_9g19"/>
<gene>
    <name evidence="1" type="ORF">VP01_9g19</name>
</gene>
<protein>
    <submittedName>
        <fullName evidence="1">Putative signal peptide protein</fullName>
    </submittedName>
</protein>
<name>A0A0L6U558_9BASI</name>
<dbReference type="Proteomes" id="UP000037035">
    <property type="component" value="Unassembled WGS sequence"/>
</dbReference>
<organism evidence="1 2">
    <name type="scientific">Puccinia sorghi</name>
    <dbReference type="NCBI Taxonomy" id="27349"/>
    <lineage>
        <taxon>Eukaryota</taxon>
        <taxon>Fungi</taxon>
        <taxon>Dikarya</taxon>
        <taxon>Basidiomycota</taxon>
        <taxon>Pucciniomycotina</taxon>
        <taxon>Pucciniomycetes</taxon>
        <taxon>Pucciniales</taxon>
        <taxon>Pucciniaceae</taxon>
        <taxon>Puccinia</taxon>
    </lineage>
</organism>
<sequence>MFALRIVYFLFCFGGQDKTECRCRPRLRTCVYFFKK</sequence>
<proteinExistence type="predicted"/>
<accession>A0A0L6U558</accession>
<evidence type="ECO:0000313" key="2">
    <source>
        <dbReference type="Proteomes" id="UP000037035"/>
    </source>
</evidence>
<evidence type="ECO:0000313" key="1">
    <source>
        <dbReference type="EMBL" id="KNZ43661.1"/>
    </source>
</evidence>